<accession>A0A1M4SNW9</accession>
<dbReference type="STRING" id="1123243.SAMN02745190_00200"/>
<name>A0A1M4SNW9_9FIRM</name>
<dbReference type="InterPro" id="IPR050748">
    <property type="entry name" value="Glycosyltrans_8_dom-fam"/>
</dbReference>
<evidence type="ECO:0000256" key="2">
    <source>
        <dbReference type="ARBA" id="ARBA00022679"/>
    </source>
</evidence>
<evidence type="ECO:0000256" key="3">
    <source>
        <dbReference type="ARBA" id="ARBA00022723"/>
    </source>
</evidence>
<sequence>MDRIHVCYAIYDKKGTFSKYTGSSMTSLLENTDSPVTLHLLHDATLTEDNREKFEALTAKYGQEILFYDMETLCGEVLSGILEILPDAIVTRFSQAALYRLLAGIVLPQSVHKLIYLDADTIVHMDIARLWNEEVGENGLAAIDEISATQGNPAPQPLVEAGEIPRNRYFNSGVMLIDLDKWREHPEFLTNGLKMLTEHPKCFCFDQDILNYAFAKGYRKLSGYYDVFVSTDRRLGNAIRSAIYHYAGNAMDPFDISDNHNRLYAEYFTKSPWCSPDFVMKLFEEMHNASDDSRVRARDYFSVAAGKRRIFCGSQETREQVMRCFSPNGGEEYKVIIDEEGNLAVLPLLNMMKENRGALFVFFIDVYDSLKEHFQKADFEEMRDYVDGFQLMKEQEGGRKLWGGDLFDSI</sequence>
<proteinExistence type="predicted"/>
<keyword evidence="1" id="KW-0328">Glycosyltransferase</keyword>
<keyword evidence="5" id="KW-1185">Reference proteome</keyword>
<dbReference type="Pfam" id="PF01501">
    <property type="entry name" value="Glyco_transf_8"/>
    <property type="match status" value="1"/>
</dbReference>
<dbReference type="Gene3D" id="3.90.550.10">
    <property type="entry name" value="Spore Coat Polysaccharide Biosynthesis Protein SpsA, Chain A"/>
    <property type="match status" value="1"/>
</dbReference>
<dbReference type="RefSeq" id="WP_072934321.1">
    <property type="nucleotide sequence ID" value="NZ_FQUG01000002.1"/>
</dbReference>
<dbReference type="EMBL" id="FQUG01000002">
    <property type="protein sequence ID" value="SHE33920.1"/>
    <property type="molecule type" value="Genomic_DNA"/>
</dbReference>
<dbReference type="CDD" id="cd04194">
    <property type="entry name" value="GT8_A4GalT_like"/>
    <property type="match status" value="1"/>
</dbReference>
<dbReference type="Proteomes" id="UP000184404">
    <property type="component" value="Unassembled WGS sequence"/>
</dbReference>
<organism evidence="4 5">
    <name type="scientific">Schwartzia succinivorans DSM 10502</name>
    <dbReference type="NCBI Taxonomy" id="1123243"/>
    <lineage>
        <taxon>Bacteria</taxon>
        <taxon>Bacillati</taxon>
        <taxon>Bacillota</taxon>
        <taxon>Negativicutes</taxon>
        <taxon>Selenomonadales</taxon>
        <taxon>Selenomonadaceae</taxon>
        <taxon>Schwartzia</taxon>
    </lineage>
</organism>
<evidence type="ECO:0000313" key="4">
    <source>
        <dbReference type="EMBL" id="SHE33920.1"/>
    </source>
</evidence>
<evidence type="ECO:0000256" key="1">
    <source>
        <dbReference type="ARBA" id="ARBA00022676"/>
    </source>
</evidence>
<dbReference type="PANTHER" id="PTHR13778:SF47">
    <property type="entry name" value="LIPOPOLYSACCHARIDE 1,3-GALACTOSYLTRANSFERASE"/>
    <property type="match status" value="1"/>
</dbReference>
<dbReference type="GO" id="GO:0046872">
    <property type="term" value="F:metal ion binding"/>
    <property type="evidence" value="ECO:0007669"/>
    <property type="project" value="UniProtKB-KW"/>
</dbReference>
<dbReference type="OrthoDB" id="9798746at2"/>
<dbReference type="GO" id="GO:0016757">
    <property type="term" value="F:glycosyltransferase activity"/>
    <property type="evidence" value="ECO:0007669"/>
    <property type="project" value="UniProtKB-KW"/>
</dbReference>
<dbReference type="InterPro" id="IPR029044">
    <property type="entry name" value="Nucleotide-diphossugar_trans"/>
</dbReference>
<protein>
    <submittedName>
        <fullName evidence="4">Lipopolysaccharide biosynthesis protein, LPS:glycosyltransferase</fullName>
    </submittedName>
</protein>
<reference evidence="4 5" key="1">
    <citation type="submission" date="2016-11" db="EMBL/GenBank/DDBJ databases">
        <authorList>
            <person name="Jaros S."/>
            <person name="Januszkiewicz K."/>
            <person name="Wedrychowicz H."/>
        </authorList>
    </citation>
    <scope>NUCLEOTIDE SEQUENCE [LARGE SCALE GENOMIC DNA]</scope>
    <source>
        <strain evidence="4 5">DSM 10502</strain>
    </source>
</reference>
<dbReference type="AlphaFoldDB" id="A0A1M4SNW9"/>
<dbReference type="InterPro" id="IPR002495">
    <property type="entry name" value="Glyco_trans_8"/>
</dbReference>
<gene>
    <name evidence="4" type="ORF">SAMN02745190_00200</name>
</gene>
<evidence type="ECO:0000313" key="5">
    <source>
        <dbReference type="Proteomes" id="UP000184404"/>
    </source>
</evidence>
<dbReference type="SUPFAM" id="SSF53448">
    <property type="entry name" value="Nucleotide-diphospho-sugar transferases"/>
    <property type="match status" value="1"/>
</dbReference>
<keyword evidence="2 4" id="KW-0808">Transferase</keyword>
<dbReference type="PANTHER" id="PTHR13778">
    <property type="entry name" value="GLYCOSYLTRANSFERASE 8 DOMAIN-CONTAINING PROTEIN"/>
    <property type="match status" value="1"/>
</dbReference>
<keyword evidence="3" id="KW-0479">Metal-binding</keyword>